<reference evidence="1 2" key="1">
    <citation type="submission" date="2018-11" db="EMBL/GenBank/DDBJ databases">
        <authorList>
            <person name="Kleinhagauer T."/>
            <person name="Glaeser S.P."/>
            <person name="Spergser J."/>
            <person name="Ruckert C."/>
            <person name="Kaempfer P."/>
            <person name="Busse H.-J."/>
        </authorList>
    </citation>
    <scope>NUCLEOTIDE SEQUENCE [LARGE SCALE GENOMIC DNA]</scope>
    <source>
        <strain evidence="1 2">812CH</strain>
    </source>
</reference>
<gene>
    <name evidence="1" type="ORF">CPPEL_02470</name>
</gene>
<sequence>MFAILTHSLPIVARFGATLRNMARNNPDWGKHLIASVGKNIDFRRTALGLSAQAVADRTAELGHPISRSTVAGISSTNRASKLSVADWLVIAAALDCAPIDLLIGGTPGGEVEVIPGRVMPAARARGWVDGTIAPPWGHAGTPWASLSFVLGEYIGAIQDAAISRAERDDLEETGASRADLHAADRRLARSVERIEATGALGAKVAAAIGLEWQPVENLGAFTRGISLFDGIEDGED</sequence>
<dbReference type="InterPro" id="IPR010982">
    <property type="entry name" value="Lambda_DNA-bd_dom_sf"/>
</dbReference>
<keyword evidence="2" id="KW-1185">Reference proteome</keyword>
<evidence type="ECO:0000313" key="1">
    <source>
        <dbReference type="EMBL" id="AZA08630.1"/>
    </source>
</evidence>
<accession>A0A3G6IWZ6</accession>
<dbReference type="Proteomes" id="UP000271426">
    <property type="component" value="Chromosome"/>
</dbReference>
<organism evidence="1 2">
    <name type="scientific">Corynebacterium pseudopelargi</name>
    <dbReference type="NCBI Taxonomy" id="2080757"/>
    <lineage>
        <taxon>Bacteria</taxon>
        <taxon>Bacillati</taxon>
        <taxon>Actinomycetota</taxon>
        <taxon>Actinomycetes</taxon>
        <taxon>Mycobacteriales</taxon>
        <taxon>Corynebacteriaceae</taxon>
        <taxon>Corynebacterium</taxon>
    </lineage>
</organism>
<evidence type="ECO:0000313" key="2">
    <source>
        <dbReference type="Proteomes" id="UP000271426"/>
    </source>
</evidence>
<proteinExistence type="predicted"/>
<dbReference type="Gene3D" id="1.10.260.40">
    <property type="entry name" value="lambda repressor-like DNA-binding domains"/>
    <property type="match status" value="1"/>
</dbReference>
<protein>
    <submittedName>
        <fullName evidence="1">Uncharacterized protein</fullName>
    </submittedName>
</protein>
<dbReference type="KEGG" id="cpso:CPPEL_02470"/>
<name>A0A3G6IWZ6_9CORY</name>
<dbReference type="GO" id="GO:0003677">
    <property type="term" value="F:DNA binding"/>
    <property type="evidence" value="ECO:0007669"/>
    <property type="project" value="InterPro"/>
</dbReference>
<dbReference type="AlphaFoldDB" id="A0A3G6IWZ6"/>
<dbReference type="EMBL" id="CP033898">
    <property type="protein sequence ID" value="AZA08630.1"/>
    <property type="molecule type" value="Genomic_DNA"/>
</dbReference>